<dbReference type="PANTHER" id="PTHR43080:SF29">
    <property type="entry name" value="OS02G0818000 PROTEIN"/>
    <property type="match status" value="1"/>
</dbReference>
<evidence type="ECO:0000259" key="4">
    <source>
        <dbReference type="PROSITE" id="PS51371"/>
    </source>
</evidence>
<feature type="domain" description="CBS" evidence="4">
    <location>
        <begin position="11"/>
        <end position="68"/>
    </location>
</feature>
<dbReference type="PANTHER" id="PTHR43080">
    <property type="entry name" value="CBS DOMAIN-CONTAINING PROTEIN CBSX3, MITOCHONDRIAL"/>
    <property type="match status" value="1"/>
</dbReference>
<dbReference type="InterPro" id="IPR017080">
    <property type="entry name" value="UCP036990_CBS_BON"/>
</dbReference>
<gene>
    <name evidence="5" type="ORF">KCMC57_57110</name>
</gene>
<dbReference type="InterPro" id="IPR046342">
    <property type="entry name" value="CBS_dom_sf"/>
</dbReference>
<dbReference type="PIRSF" id="PIRSF036990">
    <property type="entry name" value="UCP036990_CBS_BON"/>
    <property type="match status" value="1"/>
</dbReference>
<proteinExistence type="predicted"/>
<dbReference type="CDD" id="cd04586">
    <property type="entry name" value="CBS_pair_BON_assoc"/>
    <property type="match status" value="1"/>
</dbReference>
<dbReference type="InterPro" id="IPR051257">
    <property type="entry name" value="Diverse_CBS-Domain"/>
</dbReference>
<reference evidence="5" key="1">
    <citation type="submission" date="2024-07" db="EMBL/GenBank/DDBJ databases">
        <title>Complete genome sequences of cellulolytic bacteria, Kitasatospora sp. CMC57 and Streptomyces sp. CMC78, isolated from Japanese agricultural soil.</title>
        <authorList>
            <person name="Hashimoto T."/>
            <person name="Ito M."/>
            <person name="Iwamoto M."/>
            <person name="Fukahori D."/>
            <person name="Shoda T."/>
            <person name="Sakoda M."/>
            <person name="Morohoshi T."/>
            <person name="Mitsuboshi M."/>
            <person name="Nishizawa T."/>
        </authorList>
    </citation>
    <scope>NUCLEOTIDE SEQUENCE</scope>
    <source>
        <strain evidence="5">CMC57</strain>
    </source>
</reference>
<evidence type="ECO:0000256" key="2">
    <source>
        <dbReference type="PROSITE-ProRule" id="PRU00703"/>
    </source>
</evidence>
<dbReference type="InterPro" id="IPR007055">
    <property type="entry name" value="BON_dom"/>
</dbReference>
<sequence>MMHHRIVGELMTRAVVSVRPDTGFKDIARLLAEHDITSVPVLDAEDRPLGLVSEADLLLSEAAQEDPAGLLLTPRLNAAAQAKSRATTAEGLMTRPAVCARPEWTAVEAARLMDRKHLKRLPVVDEAGRLVGVVSRSDLLRLFLRRDQAIREELRGEVLDRTLGLAPTAVSVEVTEGKVTLAGTVEHRSLLAVVERLCRAVDGVIAVTSTIDYRIDDTSAGRKQGPADRDQIR</sequence>
<name>A0AB33K6M7_9ACTN</name>
<evidence type="ECO:0000313" key="5">
    <source>
        <dbReference type="EMBL" id="BFP49343.1"/>
    </source>
</evidence>
<dbReference type="Pfam" id="PF04972">
    <property type="entry name" value="BON"/>
    <property type="match status" value="1"/>
</dbReference>
<keyword evidence="1 2" id="KW-0129">CBS domain</keyword>
<accession>A0AB33K6M7</accession>
<dbReference type="PROSITE" id="PS50914">
    <property type="entry name" value="BON"/>
    <property type="match status" value="1"/>
</dbReference>
<protein>
    <submittedName>
        <fullName evidence="5">CBS domain-containing protein</fullName>
    </submittedName>
</protein>
<organism evidence="5">
    <name type="scientific">Kitasatospora sp. CMC57</name>
    <dbReference type="NCBI Taxonomy" id="3231513"/>
    <lineage>
        <taxon>Bacteria</taxon>
        <taxon>Bacillati</taxon>
        <taxon>Actinomycetota</taxon>
        <taxon>Actinomycetes</taxon>
        <taxon>Kitasatosporales</taxon>
        <taxon>Streptomycetaceae</taxon>
        <taxon>Kitasatospora</taxon>
    </lineage>
</organism>
<dbReference type="Gene3D" id="3.30.1340.30">
    <property type="match status" value="1"/>
</dbReference>
<feature type="domain" description="BON" evidence="3">
    <location>
        <begin position="146"/>
        <end position="215"/>
    </location>
</feature>
<dbReference type="SUPFAM" id="SSF54631">
    <property type="entry name" value="CBS-domain pair"/>
    <property type="match status" value="1"/>
</dbReference>
<dbReference type="PROSITE" id="PS51371">
    <property type="entry name" value="CBS"/>
    <property type="match status" value="2"/>
</dbReference>
<feature type="domain" description="CBS" evidence="4">
    <location>
        <begin position="93"/>
        <end position="150"/>
    </location>
</feature>
<dbReference type="Gene3D" id="3.10.580.10">
    <property type="entry name" value="CBS-domain"/>
    <property type="match status" value="1"/>
</dbReference>
<dbReference type="InterPro" id="IPR000644">
    <property type="entry name" value="CBS_dom"/>
</dbReference>
<dbReference type="EMBL" id="AP035881">
    <property type="protein sequence ID" value="BFP49343.1"/>
    <property type="molecule type" value="Genomic_DNA"/>
</dbReference>
<evidence type="ECO:0000256" key="1">
    <source>
        <dbReference type="ARBA" id="ARBA00023122"/>
    </source>
</evidence>
<dbReference type="SMART" id="SM00116">
    <property type="entry name" value="CBS"/>
    <property type="match status" value="2"/>
</dbReference>
<dbReference type="AlphaFoldDB" id="A0AB33K6M7"/>
<evidence type="ECO:0000259" key="3">
    <source>
        <dbReference type="PROSITE" id="PS50914"/>
    </source>
</evidence>
<dbReference type="Pfam" id="PF00571">
    <property type="entry name" value="CBS"/>
    <property type="match status" value="2"/>
</dbReference>